<dbReference type="KEGG" id="maqe:RJ40_09315"/>
<dbReference type="SUPFAM" id="SSF52540">
    <property type="entry name" value="P-loop containing nucleoside triphosphate hydrolases"/>
    <property type="match status" value="1"/>
</dbReference>
<dbReference type="PANTHER" id="PTHR38149">
    <property type="entry name" value="ATPASE"/>
    <property type="match status" value="1"/>
</dbReference>
<dbReference type="Proteomes" id="UP001042704">
    <property type="component" value="Chromosome"/>
</dbReference>
<keyword evidence="3" id="KW-1185">Reference proteome</keyword>
<dbReference type="Pfam" id="PF09818">
    <property type="entry name" value="ABC_ATPase"/>
    <property type="match status" value="1"/>
</dbReference>
<dbReference type="AlphaFoldDB" id="A0A8A3S8T1"/>
<evidence type="ECO:0000259" key="1">
    <source>
        <dbReference type="Pfam" id="PF09818"/>
    </source>
</evidence>
<dbReference type="InterPro" id="IPR019195">
    <property type="entry name" value="ABC_ATPase_put"/>
</dbReference>
<evidence type="ECO:0000313" key="3">
    <source>
        <dbReference type="Proteomes" id="UP001042704"/>
    </source>
</evidence>
<dbReference type="Gene3D" id="3.40.50.300">
    <property type="entry name" value="P-loop containing nucleotide triphosphate hydrolases"/>
    <property type="match status" value="1"/>
</dbReference>
<dbReference type="PANTHER" id="PTHR38149:SF1">
    <property type="entry name" value="ATPASE"/>
    <property type="match status" value="1"/>
</dbReference>
<dbReference type="EMBL" id="CP036172">
    <property type="protein sequence ID" value="QSZ68422.1"/>
    <property type="molecule type" value="Genomic_DNA"/>
</dbReference>
<sequence length="466" mass="49457">MGRDGWMAATLEVVGAAGGVVDLPRVREGTNTFVIRSPDGGALQFSVPLLIPFPLPPEIDAGGADGAAWAVIEAVKNGAPDDPRLHPLGGLDTPRPQRYAGWTEPVTLVHSESAMGSGLWKSDLENVLAEDGFHCTVRGALAYPGPPDRQTIRSLGERVADLADGIRTVTERVPRSALMDAVLLSLDQKGLRDRLPAMGLVAFLGDGTRPARVYTPFRQHHRIAGPKDGVHIPFQCPEALEPVEVELPASGRVVTGLGVRRREALVIAGSNAQGKTTLIQAIRAGEDDHAPGDGRELVVTVRGIRTAEAGGLDLNGADVSLFFHRLPPGMTGTPKAAFGQGSGSMTMAMQFAAAIREEAPLIVVDEDRAAANLLVTSCLQEEDVTPLAGLLAGNRAALGDAALVIASSSLDPLIAQADRILVLRGHRADMIHPERFRETYREHLQALIRQMEGGLAARDDAHDTFS</sequence>
<gene>
    <name evidence="2" type="ORF">RJ40_09315</name>
</gene>
<name>A0A8A3S8T1_9EURY</name>
<reference evidence="2" key="2">
    <citation type="submission" date="2019-02" db="EMBL/GenBank/DDBJ databases">
        <authorList>
            <person name="Chen S.-C."/>
            <person name="Chien H.-H."/>
            <person name="Lai M.-C."/>
        </authorList>
    </citation>
    <scope>NUCLEOTIDE SEQUENCE</scope>
    <source>
        <strain evidence="2">N2F9704</strain>
    </source>
</reference>
<dbReference type="InterPro" id="IPR027417">
    <property type="entry name" value="P-loop_NTPase"/>
</dbReference>
<proteinExistence type="predicted"/>
<evidence type="ECO:0000313" key="2">
    <source>
        <dbReference type="EMBL" id="QSZ68422.1"/>
    </source>
</evidence>
<dbReference type="CDD" id="cd00267">
    <property type="entry name" value="ABC_ATPase"/>
    <property type="match status" value="1"/>
</dbReference>
<protein>
    <recommendedName>
        <fullName evidence="1">ATPase of the ABC class C-terminal domain-containing protein</fullName>
    </recommendedName>
</protein>
<reference evidence="2" key="1">
    <citation type="journal article" date="2001" name="Int. J. Syst. Evol. Microbiol.">
        <title>Methanofollis aquaemaris sp. nov., a methanogen isolated from an aquaculture fish pond.</title>
        <authorList>
            <person name="Lai M.C."/>
            <person name="Chen S.C."/>
        </authorList>
    </citation>
    <scope>NUCLEOTIDE SEQUENCE</scope>
    <source>
        <strain evidence="2">N2F9704</strain>
    </source>
</reference>
<accession>A0A8A3S8T1</accession>
<organism evidence="2 3">
    <name type="scientific">Methanofollis aquaemaris</name>
    <dbReference type="NCBI Taxonomy" id="126734"/>
    <lineage>
        <taxon>Archaea</taxon>
        <taxon>Methanobacteriati</taxon>
        <taxon>Methanobacteriota</taxon>
        <taxon>Stenosarchaea group</taxon>
        <taxon>Methanomicrobia</taxon>
        <taxon>Methanomicrobiales</taxon>
        <taxon>Methanomicrobiaceae</taxon>
        <taxon>Methanofollis</taxon>
    </lineage>
</organism>
<dbReference type="InterPro" id="IPR046834">
    <property type="entry name" value="ABC_ATPase_C"/>
</dbReference>
<feature type="domain" description="ATPase of the ABC class C-terminal" evidence="1">
    <location>
        <begin position="176"/>
        <end position="433"/>
    </location>
</feature>